<evidence type="ECO:0000256" key="3">
    <source>
        <dbReference type="ARBA" id="ARBA00023163"/>
    </source>
</evidence>
<dbReference type="SUPFAM" id="SSF82679">
    <property type="entry name" value="N-utilization substance G protein NusG, N-terminal domain"/>
    <property type="match status" value="1"/>
</dbReference>
<feature type="domain" description="NusG-like N-terminal" evidence="4">
    <location>
        <begin position="2"/>
        <end position="101"/>
    </location>
</feature>
<dbReference type="InterPro" id="IPR043425">
    <property type="entry name" value="NusG-like"/>
</dbReference>
<dbReference type="SMART" id="SM00738">
    <property type="entry name" value="NGN"/>
    <property type="match status" value="1"/>
</dbReference>
<dbReference type="CDD" id="cd09892">
    <property type="entry name" value="NGN_SP_RfaH"/>
    <property type="match status" value="1"/>
</dbReference>
<dbReference type="GO" id="GO:0031564">
    <property type="term" value="P:transcription antitermination"/>
    <property type="evidence" value="ECO:0007669"/>
    <property type="project" value="UniProtKB-KW"/>
</dbReference>
<reference evidence="5 6" key="1">
    <citation type="submission" date="2016-12" db="EMBL/GenBank/DDBJ databases">
        <title>Isolation and genomic insights into novel planktonic Zetaproteobacteria from stratified waters of the Chesapeake Bay.</title>
        <authorList>
            <person name="McAllister S.M."/>
            <person name="Kato S."/>
            <person name="Chan C.S."/>
            <person name="Chiu B.K."/>
            <person name="Field E.K."/>
        </authorList>
    </citation>
    <scope>NUCLEOTIDE SEQUENCE [LARGE SCALE GENOMIC DNA]</scope>
    <source>
        <strain evidence="5 6">CP-5</strain>
    </source>
</reference>
<name>A0A2K8L0C5_MARES</name>
<dbReference type="PANTHER" id="PTHR30265:SF7">
    <property type="entry name" value="TRANSCRIPTION ANTITERMINATION PROTEIN RFAH"/>
    <property type="match status" value="1"/>
</dbReference>
<dbReference type="GO" id="GO:0006354">
    <property type="term" value="P:DNA-templated transcription elongation"/>
    <property type="evidence" value="ECO:0007669"/>
    <property type="project" value="InterPro"/>
</dbReference>
<dbReference type="RefSeq" id="WP_100277518.1">
    <property type="nucleotide sequence ID" value="NZ_CP018799.1"/>
</dbReference>
<evidence type="ECO:0000313" key="5">
    <source>
        <dbReference type="EMBL" id="ATX79649.1"/>
    </source>
</evidence>
<proteinExistence type="predicted"/>
<dbReference type="InterPro" id="IPR036735">
    <property type="entry name" value="NGN_dom_sf"/>
</dbReference>
<dbReference type="Gene3D" id="3.30.70.940">
    <property type="entry name" value="NusG, N-terminal domain"/>
    <property type="match status" value="1"/>
</dbReference>
<gene>
    <name evidence="5" type="ORF">Ga0123461_1230</name>
</gene>
<keyword evidence="3" id="KW-0804">Transcription</keyword>
<keyword evidence="1" id="KW-0889">Transcription antitermination</keyword>
<sequence>MAKQWFAVRTKPKKEIVAKDQLENQGFKVYLPLVNTRITHARKVSWQPRPFFAGYLFVHLSRDEQRWTAIRSTVGVLAPVSFGSFYPPLPDKAIEMLQSSHDEGGYITVGKSNESPFTSGEKVRLQDSSLKGLEGVFIEMRGEDRALVLLDWMQKKMRLETSLDNLSSAS</sequence>
<dbReference type="EMBL" id="CP018799">
    <property type="protein sequence ID" value="ATX79649.1"/>
    <property type="molecule type" value="Genomic_DNA"/>
</dbReference>
<evidence type="ECO:0000256" key="2">
    <source>
        <dbReference type="ARBA" id="ARBA00023015"/>
    </source>
</evidence>
<dbReference type="PANTHER" id="PTHR30265">
    <property type="entry name" value="RHO-INTERACTING TRANSCRIPTION TERMINATION FACTOR NUSG"/>
    <property type="match status" value="1"/>
</dbReference>
<dbReference type="Proteomes" id="UP000231701">
    <property type="component" value="Chromosome"/>
</dbReference>
<protein>
    <submittedName>
        <fullName evidence="5">Transcriptional antiterminator RfaH</fullName>
    </submittedName>
</protein>
<organism evidence="5 6">
    <name type="scientific">Mariprofundus aestuarium</name>
    <dbReference type="NCBI Taxonomy" id="1921086"/>
    <lineage>
        <taxon>Bacteria</taxon>
        <taxon>Pseudomonadati</taxon>
        <taxon>Pseudomonadota</taxon>
        <taxon>Candidatius Mariprofundia</taxon>
        <taxon>Mariprofundales</taxon>
        <taxon>Mariprofundaceae</taxon>
        <taxon>Mariprofundus</taxon>
    </lineage>
</organism>
<dbReference type="InterPro" id="IPR006645">
    <property type="entry name" value="NGN-like_dom"/>
</dbReference>
<keyword evidence="6" id="KW-1185">Reference proteome</keyword>
<dbReference type="OrthoDB" id="9790639at2"/>
<dbReference type="Pfam" id="PF02357">
    <property type="entry name" value="NusG"/>
    <property type="match status" value="1"/>
</dbReference>
<evidence type="ECO:0000256" key="1">
    <source>
        <dbReference type="ARBA" id="ARBA00022814"/>
    </source>
</evidence>
<evidence type="ECO:0000313" key="6">
    <source>
        <dbReference type="Proteomes" id="UP000231701"/>
    </source>
</evidence>
<dbReference type="GO" id="GO:0005829">
    <property type="term" value="C:cytosol"/>
    <property type="evidence" value="ECO:0007669"/>
    <property type="project" value="TreeGrafter"/>
</dbReference>
<dbReference type="KEGG" id="maes:Ga0123461_1230"/>
<keyword evidence="2" id="KW-0805">Transcription regulation</keyword>
<accession>A0A2K8L0C5</accession>
<evidence type="ECO:0000259" key="4">
    <source>
        <dbReference type="SMART" id="SM00738"/>
    </source>
</evidence>
<dbReference type="AlphaFoldDB" id="A0A2K8L0C5"/>